<evidence type="ECO:0000256" key="2">
    <source>
        <dbReference type="SAM" id="SignalP"/>
    </source>
</evidence>
<keyword evidence="4" id="KW-1185">Reference proteome</keyword>
<feature type="signal peptide" evidence="2">
    <location>
        <begin position="1"/>
        <end position="24"/>
    </location>
</feature>
<accession>A0A2G1UN84</accession>
<dbReference type="NCBIfam" id="NF037995">
    <property type="entry name" value="TRAP_S1"/>
    <property type="match status" value="1"/>
</dbReference>
<dbReference type="PANTHER" id="PTHR33376:SF15">
    <property type="entry name" value="BLL6794 PROTEIN"/>
    <property type="match status" value="1"/>
</dbReference>
<dbReference type="GO" id="GO:0055085">
    <property type="term" value="P:transmembrane transport"/>
    <property type="evidence" value="ECO:0007669"/>
    <property type="project" value="InterPro"/>
</dbReference>
<dbReference type="Gene3D" id="3.40.190.170">
    <property type="entry name" value="Bacterial extracellular solute-binding protein, family 7"/>
    <property type="match status" value="1"/>
</dbReference>
<evidence type="ECO:0000256" key="1">
    <source>
        <dbReference type="ARBA" id="ARBA00022729"/>
    </source>
</evidence>
<dbReference type="RefSeq" id="WP_099614052.1">
    <property type="nucleotide sequence ID" value="NZ_KZ319369.1"/>
</dbReference>
<dbReference type="InterPro" id="IPR018389">
    <property type="entry name" value="DctP_fam"/>
</dbReference>
<feature type="chain" id="PRO_5013854431" evidence="2">
    <location>
        <begin position="25"/>
        <end position="358"/>
    </location>
</feature>
<proteinExistence type="predicted"/>
<dbReference type="CDD" id="cd13666">
    <property type="entry name" value="PBP2_TRAP_DctP_like_1"/>
    <property type="match status" value="1"/>
</dbReference>
<organism evidence="3 4">
    <name type="scientific">Marinobacter profundi</name>
    <dbReference type="NCBI Taxonomy" id="2666256"/>
    <lineage>
        <taxon>Bacteria</taxon>
        <taxon>Pseudomonadati</taxon>
        <taxon>Pseudomonadota</taxon>
        <taxon>Gammaproteobacteria</taxon>
        <taxon>Pseudomonadales</taxon>
        <taxon>Marinobacteraceae</taxon>
        <taxon>Marinobacter</taxon>
    </lineage>
</organism>
<gene>
    <name evidence="3" type="ORF">CLH61_07360</name>
</gene>
<dbReference type="Proteomes" id="UP000231409">
    <property type="component" value="Unassembled WGS sequence"/>
</dbReference>
<dbReference type="SUPFAM" id="SSF53850">
    <property type="entry name" value="Periplasmic binding protein-like II"/>
    <property type="match status" value="1"/>
</dbReference>
<reference evidence="3 4" key="1">
    <citation type="submission" date="2017-09" db="EMBL/GenBank/DDBJ databases">
        <title>The draft genome sequences of Marinobacter sp. PWS21.</title>
        <authorList>
            <person name="Cao J."/>
        </authorList>
    </citation>
    <scope>NUCLEOTIDE SEQUENCE [LARGE SCALE GENOMIC DNA]</scope>
    <source>
        <strain evidence="3 4">PWS21</strain>
    </source>
</reference>
<dbReference type="EMBL" id="NTFH01000005">
    <property type="protein sequence ID" value="PHQ15948.1"/>
    <property type="molecule type" value="Genomic_DNA"/>
</dbReference>
<sequence>MKAKTVLTSLALSSVLSVVTLAHASTEITFRYAEATPNRGARAQAMQYFADQLNEKSGGGLNIEFHWGGSLLKASAILGGVSAGTTELGTTWAAYSPQEMRALSVGDIPVPEADPWVGMRAMYDLMTTNKDLQRAFDANDVVYITNFTTSQMQLECAGDVRIRSLDDLNGKKVRASAIYGKILNEVGANLVNFTYSEIYQALDSGLIDCSGGYLYAMRAFKTAEVSTSVALVNWGQIAGMGMVMNKWVWDDLSDDQKRLFRQIGSDMVNYYAEHLIKENEDVLSKLPTGEIGNSIEVIRWTEEERKKLFEHSEKYVRAWIKDMNEAGFDGQAIWDEYNVLLKKYQTELNEKGYPWQRT</sequence>
<name>A0A2G1UN84_9GAMM</name>
<dbReference type="PANTHER" id="PTHR33376">
    <property type="match status" value="1"/>
</dbReference>
<keyword evidence="1 2" id="KW-0732">Signal</keyword>
<comment type="caution">
    <text evidence="3">The sequence shown here is derived from an EMBL/GenBank/DDBJ whole genome shotgun (WGS) entry which is preliminary data.</text>
</comment>
<dbReference type="InterPro" id="IPR038404">
    <property type="entry name" value="TRAP_DctP_sf"/>
</dbReference>
<evidence type="ECO:0000313" key="4">
    <source>
        <dbReference type="Proteomes" id="UP000231409"/>
    </source>
</evidence>
<dbReference type="AlphaFoldDB" id="A0A2G1UN84"/>
<evidence type="ECO:0000313" key="3">
    <source>
        <dbReference type="EMBL" id="PHQ15948.1"/>
    </source>
</evidence>
<dbReference type="Pfam" id="PF03480">
    <property type="entry name" value="DctP"/>
    <property type="match status" value="1"/>
</dbReference>
<protein>
    <submittedName>
        <fullName evidence="3">ABC transporter substrate-binding protein</fullName>
    </submittedName>
</protein>